<evidence type="ECO:0000256" key="3">
    <source>
        <dbReference type="RuleBase" id="RU361235"/>
    </source>
</evidence>
<dbReference type="PROSITE" id="PS00941">
    <property type="entry name" value="CARBOXYLESTERASE_B_2"/>
    <property type="match status" value="1"/>
</dbReference>
<dbReference type="EMBL" id="JARIHO010000002">
    <property type="protein sequence ID" value="KAJ7366974.1"/>
    <property type="molecule type" value="Genomic_DNA"/>
</dbReference>
<keyword evidence="3" id="KW-0732">Signal</keyword>
<dbReference type="EC" id="3.1.1.-" evidence="3"/>
<dbReference type="Pfam" id="PF00135">
    <property type="entry name" value="COesterase"/>
    <property type="match status" value="1"/>
</dbReference>
<accession>A0AAD7AS77</accession>
<keyword evidence="2 3" id="KW-0378">Hydrolase</keyword>
<comment type="similarity">
    <text evidence="1 3">Belongs to the type-B carboxylesterase/lipase family.</text>
</comment>
<evidence type="ECO:0000256" key="1">
    <source>
        <dbReference type="ARBA" id="ARBA00005964"/>
    </source>
</evidence>
<dbReference type="PROSITE" id="PS00122">
    <property type="entry name" value="CARBOXYLESTERASE_B_1"/>
    <property type="match status" value="1"/>
</dbReference>
<dbReference type="SUPFAM" id="SSF53474">
    <property type="entry name" value="alpha/beta-Hydrolases"/>
    <property type="match status" value="1"/>
</dbReference>
<dbReference type="Proteomes" id="UP001218218">
    <property type="component" value="Unassembled WGS sequence"/>
</dbReference>
<dbReference type="Gene3D" id="3.40.50.1820">
    <property type="entry name" value="alpha/beta hydrolase"/>
    <property type="match status" value="1"/>
</dbReference>
<feature type="domain" description="Carboxylesterase type B" evidence="4">
    <location>
        <begin position="26"/>
        <end position="349"/>
    </location>
</feature>
<evidence type="ECO:0000256" key="2">
    <source>
        <dbReference type="ARBA" id="ARBA00022801"/>
    </source>
</evidence>
<protein>
    <recommendedName>
        <fullName evidence="3">Carboxylic ester hydrolase</fullName>
        <ecNumber evidence="3">3.1.1.-</ecNumber>
    </recommendedName>
</protein>
<dbReference type="GO" id="GO:0016787">
    <property type="term" value="F:hydrolase activity"/>
    <property type="evidence" value="ECO:0007669"/>
    <property type="project" value="UniProtKB-KW"/>
</dbReference>
<dbReference type="InterPro" id="IPR029058">
    <property type="entry name" value="AB_hydrolase_fold"/>
</dbReference>
<evidence type="ECO:0000313" key="6">
    <source>
        <dbReference type="Proteomes" id="UP001218218"/>
    </source>
</evidence>
<sequence>MFRLNFLHTALVSLACVNAVPVVDLGYAQYEGGVDSRFNITSFRGIRYAAPPTGALRFQAPAPPSKVTGIQQASSDPPQCYQGVFGASPTNPFITRDVDQTEDCLFLSVYSPDLNSTVPLPTIVWIHGGGYALGSASQYNGAKLVQASDNQVVVVIIQYRLGLFGFLAGQQMKDNGALNAGLLDQEFAFRWVNKNIRKFGGDPSKVTLWGQSAGAGSIIQHVIARNGMTSPQLFRAAITSSTFIPSQYYYNAAIPRALFDEVATQAGCNGPKPLDCLRAADSATMADINRNVMLASFENTFPFGPVIDGSFVTQSPTDALFQGQLNRVVLLSTTNTNEGTIFVNQSAEYDVAEYVHNLFPLFGVEESNAAAALYASLGSPLDQVSAIMGDSIYKCPTYPLLEAFPGDSFKAEYAIPPALHGQDVINYFPSFDAFGVTLLYNNTAFIDAFSGGLLSFVVNLDPNDKLRSTITPAWPKWSRAAEAEMVFNKTEQDAPHIALANTSSALLKRCECVSRWNCIGIQWLNLP</sequence>
<dbReference type="InterPro" id="IPR019819">
    <property type="entry name" value="Carboxylesterase_B_CS"/>
</dbReference>
<dbReference type="InterPro" id="IPR050309">
    <property type="entry name" value="Type-B_Carboxylest/Lipase"/>
</dbReference>
<dbReference type="PROSITE" id="PS51257">
    <property type="entry name" value="PROKAR_LIPOPROTEIN"/>
    <property type="match status" value="1"/>
</dbReference>
<feature type="signal peptide" evidence="3">
    <location>
        <begin position="1"/>
        <end position="19"/>
    </location>
</feature>
<organism evidence="5 6">
    <name type="scientific">Mycena albidolilacea</name>
    <dbReference type="NCBI Taxonomy" id="1033008"/>
    <lineage>
        <taxon>Eukaryota</taxon>
        <taxon>Fungi</taxon>
        <taxon>Dikarya</taxon>
        <taxon>Basidiomycota</taxon>
        <taxon>Agaricomycotina</taxon>
        <taxon>Agaricomycetes</taxon>
        <taxon>Agaricomycetidae</taxon>
        <taxon>Agaricales</taxon>
        <taxon>Marasmiineae</taxon>
        <taxon>Mycenaceae</taxon>
        <taxon>Mycena</taxon>
    </lineage>
</organism>
<feature type="chain" id="PRO_5041773954" description="Carboxylic ester hydrolase" evidence="3">
    <location>
        <begin position="20"/>
        <end position="527"/>
    </location>
</feature>
<evidence type="ECO:0000259" key="4">
    <source>
        <dbReference type="Pfam" id="PF00135"/>
    </source>
</evidence>
<reference evidence="5" key="1">
    <citation type="submission" date="2023-03" db="EMBL/GenBank/DDBJ databases">
        <title>Massive genome expansion in bonnet fungi (Mycena s.s.) driven by repeated elements and novel gene families across ecological guilds.</title>
        <authorList>
            <consortium name="Lawrence Berkeley National Laboratory"/>
            <person name="Harder C.B."/>
            <person name="Miyauchi S."/>
            <person name="Viragh M."/>
            <person name="Kuo A."/>
            <person name="Thoen E."/>
            <person name="Andreopoulos B."/>
            <person name="Lu D."/>
            <person name="Skrede I."/>
            <person name="Drula E."/>
            <person name="Henrissat B."/>
            <person name="Morin E."/>
            <person name="Kohler A."/>
            <person name="Barry K."/>
            <person name="LaButti K."/>
            <person name="Morin E."/>
            <person name="Salamov A."/>
            <person name="Lipzen A."/>
            <person name="Mereny Z."/>
            <person name="Hegedus B."/>
            <person name="Baldrian P."/>
            <person name="Stursova M."/>
            <person name="Weitz H."/>
            <person name="Taylor A."/>
            <person name="Grigoriev I.V."/>
            <person name="Nagy L.G."/>
            <person name="Martin F."/>
            <person name="Kauserud H."/>
        </authorList>
    </citation>
    <scope>NUCLEOTIDE SEQUENCE</scope>
    <source>
        <strain evidence="5">CBHHK002</strain>
    </source>
</reference>
<proteinExistence type="inferred from homology"/>
<dbReference type="PANTHER" id="PTHR11559">
    <property type="entry name" value="CARBOXYLESTERASE"/>
    <property type="match status" value="1"/>
</dbReference>
<evidence type="ECO:0000313" key="5">
    <source>
        <dbReference type="EMBL" id="KAJ7366974.1"/>
    </source>
</evidence>
<dbReference type="InterPro" id="IPR019826">
    <property type="entry name" value="Carboxylesterase_B_AS"/>
</dbReference>
<gene>
    <name evidence="5" type="ORF">DFH08DRAFT_1004779</name>
</gene>
<comment type="caution">
    <text evidence="5">The sequence shown here is derived from an EMBL/GenBank/DDBJ whole genome shotgun (WGS) entry which is preliminary data.</text>
</comment>
<keyword evidence="6" id="KW-1185">Reference proteome</keyword>
<dbReference type="InterPro" id="IPR002018">
    <property type="entry name" value="CarbesteraseB"/>
</dbReference>
<name>A0AAD7AS77_9AGAR</name>
<dbReference type="AlphaFoldDB" id="A0AAD7AS77"/>